<dbReference type="AlphaFoldDB" id="A0A8H7XVY8"/>
<feature type="chain" id="PRO_5034005663" evidence="1">
    <location>
        <begin position="20"/>
        <end position="168"/>
    </location>
</feature>
<dbReference type="EMBL" id="JAFIQS010000005">
    <property type="protein sequence ID" value="KAG5168910.1"/>
    <property type="molecule type" value="Genomic_DNA"/>
</dbReference>
<keyword evidence="1" id="KW-0732">Signal</keyword>
<evidence type="ECO:0000256" key="1">
    <source>
        <dbReference type="SAM" id="SignalP"/>
    </source>
</evidence>
<evidence type="ECO:0000313" key="2">
    <source>
        <dbReference type="EMBL" id="KAG5168910.1"/>
    </source>
</evidence>
<name>A0A8H7XVY8_PSICU</name>
<accession>A0A8H7XVY8</accession>
<organism evidence="2">
    <name type="scientific">Psilocybe cubensis</name>
    <name type="common">Psychedelic mushroom</name>
    <name type="synonym">Stropharia cubensis</name>
    <dbReference type="NCBI Taxonomy" id="181762"/>
    <lineage>
        <taxon>Eukaryota</taxon>
        <taxon>Fungi</taxon>
        <taxon>Dikarya</taxon>
        <taxon>Basidiomycota</taxon>
        <taxon>Agaricomycotina</taxon>
        <taxon>Agaricomycetes</taxon>
        <taxon>Agaricomycetidae</taxon>
        <taxon>Agaricales</taxon>
        <taxon>Agaricineae</taxon>
        <taxon>Strophariaceae</taxon>
        <taxon>Psilocybe</taxon>
    </lineage>
</organism>
<comment type="caution">
    <text evidence="2">The sequence shown here is derived from an EMBL/GenBank/DDBJ whole genome shotgun (WGS) entry which is preliminary data.</text>
</comment>
<reference evidence="2" key="1">
    <citation type="submission" date="2021-02" db="EMBL/GenBank/DDBJ databases">
        <title>Psilocybe cubensis genome.</title>
        <authorList>
            <person name="Mckernan K.J."/>
            <person name="Crawford S."/>
            <person name="Trippe A."/>
            <person name="Kane L.T."/>
            <person name="Mclaughlin S."/>
        </authorList>
    </citation>
    <scope>NUCLEOTIDE SEQUENCE [LARGE SCALE GENOMIC DNA]</scope>
    <source>
        <strain evidence="2">MGC-MH-2018</strain>
    </source>
</reference>
<dbReference type="OrthoDB" id="10545066at2759"/>
<sequence>MKFFGAAFICLVSVSAAFALSNRMLTLPPSPGGLSPSKLASGLKPQVLAPIDVSKAKEQADMCRAAIQDPADNMQTFAVGQYENADKPMAMRYGECVPLRDESGNPIATTRFCQPSSCTIYRDRECKDRVLTLPPQTTAGWTMESPAFNFADATGLLGESSSCTPAVV</sequence>
<protein>
    <submittedName>
        <fullName evidence="2">Uncharacterized protein</fullName>
    </submittedName>
</protein>
<proteinExistence type="predicted"/>
<gene>
    <name evidence="2" type="ORF">JR316_005464</name>
</gene>
<feature type="signal peptide" evidence="1">
    <location>
        <begin position="1"/>
        <end position="19"/>
    </location>
</feature>